<dbReference type="RefSeq" id="XP_044553479.1">
    <property type="nucleotide sequence ID" value="XM_044689991.1"/>
</dbReference>
<keyword evidence="5" id="KW-0633">Potassium transport</keyword>
<evidence type="ECO:0000256" key="8">
    <source>
        <dbReference type="ARBA" id="ARBA00022741"/>
    </source>
</evidence>
<dbReference type="GO" id="GO:0005524">
    <property type="term" value="F:ATP binding"/>
    <property type="evidence" value="ECO:0007669"/>
    <property type="project" value="UniProtKB-KW"/>
</dbReference>
<evidence type="ECO:0000256" key="13">
    <source>
        <dbReference type="ARBA" id="ARBA00023065"/>
    </source>
</evidence>
<name>A0AA88KUY1_NAELO</name>
<evidence type="ECO:0000256" key="1">
    <source>
        <dbReference type="ARBA" id="ARBA00004651"/>
    </source>
</evidence>
<dbReference type="InterPro" id="IPR006068">
    <property type="entry name" value="ATPase_P-typ_cation-transptr_C"/>
</dbReference>
<dbReference type="SUPFAM" id="SSF81660">
    <property type="entry name" value="Metal cation-transporting ATPase, ATP-binding domain N"/>
    <property type="match status" value="1"/>
</dbReference>
<dbReference type="PRINTS" id="PR00119">
    <property type="entry name" value="CATATPASE"/>
</dbReference>
<dbReference type="SFLD" id="SFLDS00003">
    <property type="entry name" value="Haloacid_Dehalogenase"/>
    <property type="match status" value="1"/>
</dbReference>
<evidence type="ECO:0000256" key="15">
    <source>
        <dbReference type="SAM" id="MobiDB-lite"/>
    </source>
</evidence>
<evidence type="ECO:0000256" key="4">
    <source>
        <dbReference type="ARBA" id="ARBA00022475"/>
    </source>
</evidence>
<dbReference type="PROSITE" id="PS00154">
    <property type="entry name" value="ATPASE_E1_E2"/>
    <property type="match status" value="1"/>
</dbReference>
<dbReference type="InterPro" id="IPR008250">
    <property type="entry name" value="ATPase_P-typ_transduc_dom_A_sf"/>
</dbReference>
<keyword evidence="8" id="KW-0547">Nucleotide-binding</keyword>
<feature type="transmembrane region" description="Helical" evidence="16">
    <location>
        <begin position="201"/>
        <end position="222"/>
    </location>
</feature>
<dbReference type="GO" id="GO:0005886">
    <property type="term" value="C:plasma membrane"/>
    <property type="evidence" value="ECO:0007669"/>
    <property type="project" value="UniProtKB-SubCell"/>
</dbReference>
<dbReference type="InterPro" id="IPR018303">
    <property type="entry name" value="ATPase_P-typ_P_site"/>
</dbReference>
<comment type="similarity">
    <text evidence="2">Belongs to the cation transport ATPase (P-type) (TC 3.A.3) family. Type IIC subfamily.</text>
</comment>
<sequence>MAHPSASNEIELEIHDDHHDMTPMISNQAQPSAPSSNEGGTTEDKNKVINSNTPSNTTPQPNTSNTASAPRASSDLARRVSQEKTKRSMDIPRYFEEARQSIDIVQSAERELKDPNILKQKSKKERQFLQKAKAKAIDITEHEMTVDKVCENYSTSFDSEKPDKSRGLTAEVAAERLRVNGPNALAPPKKRPFIFKVIEQFTSLFSLLLILAGLLSFLDVAIERTTESYPNLFLGAILWLVVIFNAVVTLWQEQSSEKILESFQEMQSESSWVIRDGVAQKIECTQLVLGDIVKIEAGDKIPADMRLLHVTQLKVDNSSLTGEADPQARTVEMTSKNPLETNNLAFYGTMALEGSAYGVIVRCGNQSVIGQIAMLAGSTVTLKTPLRREIDGFVRKIGIIAFGMALLFFCLGFIIGNSWFQNFIFAIGIITANIPQGLIATVTACLTVSASRLKAVNVLVKKLEHVETLGSTSVICSDKTGTLTQNRMTAVEIWCDGTIRSVDYKDRYMMKKDPGMTTYAKEGEENLSTEDKLRRCAALCSTAYILPDEDNMVKPILDRECKGDASESALIKYIETRTECGTIAEFRNDHPEIYSIPFNSKNKYMLMVVKNNLTPTWSNNQDHSRPGKALLMMKGAPERIIQRCTHIEIGGRVLPLDETWKQYFQDAYNFFASKGERVLGFAQLFVDEHIVLEQKTREGSGKTNADTSQGQQNSLVPMEGLIFLGMAGLTDPPKIGVPEAVHKCKTAGIQVVMVTGDHPATAKAIAKQVGIIEQEAKTIEDIAEEEGVSPKSVPYSRADAVVLHGEEIDKLTAKEWSQILKKKQIVFSRTSPQQKLLIVSKFQELGHCVAVTGDGTNDSPALKKADIGVAMNISGSAVSKEAAALILLDDNFASIVNGVQEGRLIFDNLKKSIAYTLTHLFPEVGPFLAYVVFGIPLPMTGLLVLCIDLGTELVAAVSLAYENAESDIMRVPPRSRNDSLVGFTLLAYSYLQMGMIETMACFMNYFFAMSTYGVPPRYLWWGSKNGYFNTDTKKDLYIEETGVYISPSDQLNILSTAQTAYFLSIVICQWITLFSTKTRRLSVFTHGFFGNLVVYLGIVFSVALLAIFIYCPFIGDYIFQTRYMIIDFWVYPLPWMAAMLFYDEMRKWIIRRLNLRFLFW</sequence>
<keyword evidence="4" id="KW-1003">Cell membrane</keyword>
<feature type="compositionally biased region" description="Low complexity" evidence="15">
    <location>
        <begin position="50"/>
        <end position="66"/>
    </location>
</feature>
<feature type="compositionally biased region" description="Basic and acidic residues" evidence="15">
    <location>
        <begin position="12"/>
        <end position="21"/>
    </location>
</feature>
<dbReference type="GO" id="GO:0005391">
    <property type="term" value="F:P-type sodium:potassium-exchanging transporter activity"/>
    <property type="evidence" value="ECO:0007669"/>
    <property type="project" value="TreeGrafter"/>
</dbReference>
<evidence type="ECO:0000256" key="9">
    <source>
        <dbReference type="ARBA" id="ARBA00022840"/>
    </source>
</evidence>
<keyword evidence="11" id="KW-1278">Translocase</keyword>
<comment type="caution">
    <text evidence="18">The sequence shown here is derived from an EMBL/GenBank/DDBJ whole genome shotgun (WGS) entry which is preliminary data.</text>
</comment>
<evidence type="ECO:0000256" key="3">
    <source>
        <dbReference type="ARBA" id="ARBA00022448"/>
    </source>
</evidence>
<evidence type="ECO:0000256" key="5">
    <source>
        <dbReference type="ARBA" id="ARBA00022538"/>
    </source>
</evidence>
<evidence type="ECO:0000259" key="17">
    <source>
        <dbReference type="SMART" id="SM00831"/>
    </source>
</evidence>
<dbReference type="SUPFAM" id="SSF81653">
    <property type="entry name" value="Calcium ATPase, transduction domain A"/>
    <property type="match status" value="1"/>
</dbReference>
<evidence type="ECO:0000256" key="14">
    <source>
        <dbReference type="ARBA" id="ARBA00023136"/>
    </source>
</evidence>
<dbReference type="Gene3D" id="3.40.50.1000">
    <property type="entry name" value="HAD superfamily/HAD-like"/>
    <property type="match status" value="1"/>
</dbReference>
<dbReference type="Gene3D" id="2.70.150.10">
    <property type="entry name" value="Calcium-transporting ATPase, cytoplasmic transduction domain A"/>
    <property type="match status" value="1"/>
</dbReference>
<feature type="transmembrane region" description="Helical" evidence="16">
    <location>
        <begin position="1059"/>
        <end position="1076"/>
    </location>
</feature>
<dbReference type="GO" id="GO:0006883">
    <property type="term" value="P:intracellular sodium ion homeostasis"/>
    <property type="evidence" value="ECO:0007669"/>
    <property type="project" value="TreeGrafter"/>
</dbReference>
<feature type="transmembrane region" description="Helical" evidence="16">
    <location>
        <begin position="982"/>
        <end position="1007"/>
    </location>
</feature>
<feature type="transmembrane region" description="Helical" evidence="16">
    <location>
        <begin position="228"/>
        <end position="251"/>
    </location>
</feature>
<dbReference type="NCBIfam" id="TIGR01106">
    <property type="entry name" value="ATPase-IIC_X-K"/>
    <property type="match status" value="1"/>
</dbReference>
<dbReference type="FunFam" id="1.20.1110.10:FF:000095">
    <property type="entry name" value="Sodium/potassium-transporting ATPase subunit alpha-1"/>
    <property type="match status" value="1"/>
</dbReference>
<dbReference type="InterPro" id="IPR050510">
    <property type="entry name" value="Cation_transp_ATPase_P-type"/>
</dbReference>
<dbReference type="GO" id="GO:0016887">
    <property type="term" value="F:ATP hydrolysis activity"/>
    <property type="evidence" value="ECO:0007669"/>
    <property type="project" value="InterPro"/>
</dbReference>
<feature type="transmembrane region" description="Helical" evidence="16">
    <location>
        <begin position="913"/>
        <end position="933"/>
    </location>
</feature>
<evidence type="ECO:0000256" key="10">
    <source>
        <dbReference type="ARBA" id="ARBA00022958"/>
    </source>
</evidence>
<dbReference type="EMBL" id="PYSW02000007">
    <property type="protein sequence ID" value="KAG2389487.1"/>
    <property type="molecule type" value="Genomic_DNA"/>
</dbReference>
<dbReference type="GO" id="GO:1990573">
    <property type="term" value="P:potassium ion import across plasma membrane"/>
    <property type="evidence" value="ECO:0007669"/>
    <property type="project" value="TreeGrafter"/>
</dbReference>
<dbReference type="SFLD" id="SFLDF00027">
    <property type="entry name" value="p-type_atpase"/>
    <property type="match status" value="1"/>
</dbReference>
<dbReference type="Gene3D" id="3.40.1110.10">
    <property type="entry name" value="Calcium-transporting ATPase, cytoplasmic domain N"/>
    <property type="match status" value="1"/>
</dbReference>
<dbReference type="InterPro" id="IPR036412">
    <property type="entry name" value="HAD-like_sf"/>
</dbReference>
<dbReference type="PANTHER" id="PTHR43294:SF21">
    <property type="entry name" value="CATION TRANSPORTING ATPASE"/>
    <property type="match status" value="1"/>
</dbReference>
<dbReference type="InterPro" id="IPR059000">
    <property type="entry name" value="ATPase_P-type_domA"/>
</dbReference>
<evidence type="ECO:0000256" key="12">
    <source>
        <dbReference type="ARBA" id="ARBA00022989"/>
    </source>
</evidence>
<dbReference type="InterPro" id="IPR001757">
    <property type="entry name" value="P_typ_ATPase"/>
</dbReference>
<keyword evidence="6" id="KW-0597">Phosphoprotein</keyword>
<dbReference type="Pfam" id="PF00689">
    <property type="entry name" value="Cation_ATPase_C"/>
    <property type="match status" value="1"/>
</dbReference>
<keyword evidence="12 16" id="KW-1133">Transmembrane helix</keyword>
<dbReference type="Gene3D" id="1.20.1110.10">
    <property type="entry name" value="Calcium-transporting ATPase, transmembrane domain"/>
    <property type="match status" value="1"/>
</dbReference>
<dbReference type="InterPro" id="IPR023214">
    <property type="entry name" value="HAD_sf"/>
</dbReference>
<dbReference type="FunFam" id="3.40.50.1000:FF:000001">
    <property type="entry name" value="Phospholipid-transporting ATPase IC"/>
    <property type="match status" value="1"/>
</dbReference>
<dbReference type="NCBIfam" id="TIGR01494">
    <property type="entry name" value="ATPase_P-type"/>
    <property type="match status" value="2"/>
</dbReference>
<dbReference type="InterPro" id="IPR005775">
    <property type="entry name" value="P-type_ATPase_IIC"/>
</dbReference>
<dbReference type="Pfam" id="PF13246">
    <property type="entry name" value="Cation_ATPase"/>
    <property type="match status" value="1"/>
</dbReference>
<dbReference type="InterPro" id="IPR004014">
    <property type="entry name" value="ATPase_P-typ_cation-transptr_N"/>
</dbReference>
<dbReference type="SUPFAM" id="SSF56784">
    <property type="entry name" value="HAD-like"/>
    <property type="match status" value="1"/>
</dbReference>
<dbReference type="AlphaFoldDB" id="A0AA88KUY1"/>
<feature type="compositionally biased region" description="Polar residues" evidence="15">
    <location>
        <begin position="24"/>
        <end position="40"/>
    </location>
</feature>
<dbReference type="PRINTS" id="PR00121">
    <property type="entry name" value="NAKATPASE"/>
</dbReference>
<proteinExistence type="inferred from homology"/>
<feature type="transmembrane region" description="Helical" evidence="16">
    <location>
        <begin position="423"/>
        <end position="446"/>
    </location>
</feature>
<feature type="domain" description="Cation-transporting P-type ATPase N-terminal" evidence="17">
    <location>
        <begin position="140"/>
        <end position="221"/>
    </location>
</feature>
<feature type="transmembrane region" description="Helical" evidence="16">
    <location>
        <begin position="939"/>
        <end position="961"/>
    </location>
</feature>
<keyword evidence="9" id="KW-0067">ATP-binding</keyword>
<dbReference type="GO" id="GO:0036376">
    <property type="term" value="P:sodium ion export across plasma membrane"/>
    <property type="evidence" value="ECO:0007669"/>
    <property type="project" value="TreeGrafter"/>
</dbReference>
<evidence type="ECO:0000313" key="18">
    <source>
        <dbReference type="EMBL" id="KAG2389487.1"/>
    </source>
</evidence>
<dbReference type="InterPro" id="IPR023299">
    <property type="entry name" value="ATPase_P-typ_cyto_dom_N"/>
</dbReference>
<dbReference type="Pfam" id="PF00122">
    <property type="entry name" value="E1-E2_ATPase"/>
    <property type="match status" value="1"/>
</dbReference>
<dbReference type="GO" id="GO:1902600">
    <property type="term" value="P:proton transmembrane transport"/>
    <property type="evidence" value="ECO:0007669"/>
    <property type="project" value="TreeGrafter"/>
</dbReference>
<feature type="region of interest" description="Disordered" evidence="15">
    <location>
        <begin position="1"/>
        <end position="92"/>
    </location>
</feature>
<dbReference type="GeneID" id="68106500"/>
<evidence type="ECO:0000256" key="2">
    <source>
        <dbReference type="ARBA" id="ARBA00006934"/>
    </source>
</evidence>
<evidence type="ECO:0000256" key="11">
    <source>
        <dbReference type="ARBA" id="ARBA00022967"/>
    </source>
</evidence>
<dbReference type="SFLD" id="SFLDG00002">
    <property type="entry name" value="C1.7:_P-type_atpase_like"/>
    <property type="match status" value="1"/>
</dbReference>
<dbReference type="InterPro" id="IPR023298">
    <property type="entry name" value="ATPase_P-typ_TM_dom_sf"/>
</dbReference>
<dbReference type="SMART" id="SM00831">
    <property type="entry name" value="Cation_ATPase_N"/>
    <property type="match status" value="1"/>
</dbReference>
<keyword evidence="3" id="KW-0813">Transport</keyword>
<feature type="transmembrane region" description="Helical" evidence="16">
    <location>
        <begin position="1088"/>
        <end position="1110"/>
    </location>
</feature>
<feature type="transmembrane region" description="Helical" evidence="16">
    <location>
        <begin position="1122"/>
        <end position="1142"/>
    </location>
</feature>
<dbReference type="FunFam" id="3.40.50.1000:FF:000083">
    <property type="entry name" value="Sodium/potassium-transporting ATPase subunit alpha"/>
    <property type="match status" value="1"/>
</dbReference>
<dbReference type="GO" id="GO:0030007">
    <property type="term" value="P:intracellular potassium ion homeostasis"/>
    <property type="evidence" value="ECO:0007669"/>
    <property type="project" value="TreeGrafter"/>
</dbReference>
<dbReference type="PANTHER" id="PTHR43294">
    <property type="entry name" value="SODIUM/POTASSIUM-TRANSPORTING ATPASE SUBUNIT ALPHA"/>
    <property type="match status" value="1"/>
</dbReference>
<dbReference type="Proteomes" id="UP000816034">
    <property type="component" value="Unassembled WGS sequence"/>
</dbReference>
<comment type="subcellular location">
    <subcellularLocation>
        <location evidence="1">Cell membrane</location>
        <topology evidence="1">Multi-pass membrane protein</topology>
    </subcellularLocation>
</comment>
<feature type="compositionally biased region" description="Basic and acidic residues" evidence="15">
    <location>
        <begin position="76"/>
        <end position="92"/>
    </location>
</feature>
<organism evidence="18 19">
    <name type="scientific">Naegleria lovaniensis</name>
    <name type="common">Amoeba</name>
    <dbReference type="NCBI Taxonomy" id="51637"/>
    <lineage>
        <taxon>Eukaryota</taxon>
        <taxon>Discoba</taxon>
        <taxon>Heterolobosea</taxon>
        <taxon>Tetramitia</taxon>
        <taxon>Eutetramitia</taxon>
        <taxon>Vahlkampfiidae</taxon>
        <taxon>Naegleria</taxon>
    </lineage>
</organism>
<dbReference type="Pfam" id="PF00690">
    <property type="entry name" value="Cation_ATPase_N"/>
    <property type="match status" value="1"/>
</dbReference>
<evidence type="ECO:0000313" key="19">
    <source>
        <dbReference type="Proteomes" id="UP000816034"/>
    </source>
</evidence>
<accession>A0AA88KUY1</accession>
<keyword evidence="19" id="KW-1185">Reference proteome</keyword>
<evidence type="ECO:0000256" key="6">
    <source>
        <dbReference type="ARBA" id="ARBA00022553"/>
    </source>
</evidence>
<dbReference type="InterPro" id="IPR044492">
    <property type="entry name" value="P_typ_ATPase_HD_dom"/>
</dbReference>
<reference evidence="18 19" key="1">
    <citation type="journal article" date="2018" name="BMC Genomics">
        <title>The genome of Naegleria lovaniensis, the basis for a comparative approach to unravel pathogenicity factors of the human pathogenic amoeba N. fowleri.</title>
        <authorList>
            <person name="Liechti N."/>
            <person name="Schurch N."/>
            <person name="Bruggmann R."/>
            <person name="Wittwer M."/>
        </authorList>
    </citation>
    <scope>NUCLEOTIDE SEQUENCE [LARGE SCALE GENOMIC DNA]</scope>
    <source>
        <strain evidence="18 19">ATCC 30569</strain>
    </source>
</reference>
<dbReference type="SUPFAM" id="SSF81665">
    <property type="entry name" value="Calcium ATPase, transmembrane domain M"/>
    <property type="match status" value="1"/>
</dbReference>
<gene>
    <name evidence="18" type="ORF">C9374_014047</name>
</gene>
<keyword evidence="14 16" id="KW-0472">Membrane</keyword>
<keyword evidence="7 16" id="KW-0812">Transmembrane</keyword>
<keyword evidence="10" id="KW-0630">Potassium</keyword>
<evidence type="ECO:0000256" key="7">
    <source>
        <dbReference type="ARBA" id="ARBA00022692"/>
    </source>
</evidence>
<protein>
    <recommendedName>
        <fullName evidence="17">Cation-transporting P-type ATPase N-terminal domain-containing protein</fullName>
    </recommendedName>
</protein>
<feature type="transmembrane region" description="Helical" evidence="16">
    <location>
        <begin position="397"/>
        <end position="417"/>
    </location>
</feature>
<keyword evidence="13" id="KW-0406">Ion transport</keyword>
<evidence type="ECO:0000256" key="16">
    <source>
        <dbReference type="SAM" id="Phobius"/>
    </source>
</evidence>